<dbReference type="PANTHER" id="PTHR43736">
    <property type="entry name" value="ADP-RIBOSE PYROPHOSPHATASE"/>
    <property type="match status" value="1"/>
</dbReference>
<dbReference type="PATRIC" id="fig|518634.7.peg.1849"/>
<sequence>MLSDQKEYFTGKRQGMGFGNVSERRSAPPQVGVSVVILALGPDDMPEHGATQAESAETGAGTPHSRLWLPLVKRVRQPFLGTWALPGGDLRSDWSLEQSAYSALESTTALHPRYLEQLYTFGGPERSHGGLPMVSVVYWALVGQAEAAHFEDGDNVRWFPEDELPPLAFDHREIIDYALLRLRSKIEYSDVATRLLGPTFTLRQLHGVYEAIAGESLDLANFRRKMLSSGDLEDTGEKVREGRQRPAAVYRYVPQLPAHTGTPHEFDGSGIAAMAKRNERKDVLAALSPSAQI</sequence>
<comment type="caution">
    <text evidence="4">The sequence shown here is derived from an EMBL/GenBank/DDBJ whole genome shotgun (WGS) entry which is preliminary data.</text>
</comment>
<dbReference type="Pfam" id="PF21906">
    <property type="entry name" value="WHD_NrtR"/>
    <property type="match status" value="1"/>
</dbReference>
<dbReference type="InterPro" id="IPR054105">
    <property type="entry name" value="WHD_NrtR"/>
</dbReference>
<gene>
    <name evidence="4" type="ORF">BIFBRE_04923</name>
</gene>
<dbReference type="Gene3D" id="3.90.79.10">
    <property type="entry name" value="Nucleoside Triphosphate Pyrophosphohydrolase"/>
    <property type="match status" value="1"/>
</dbReference>
<feature type="domain" description="NrtR DNA-binding winged helix" evidence="3">
    <location>
        <begin position="194"/>
        <end position="251"/>
    </location>
</feature>
<proteinExistence type="predicted"/>
<dbReference type="InterPro" id="IPR036390">
    <property type="entry name" value="WH_DNA-bd_sf"/>
</dbReference>
<dbReference type="Pfam" id="PF00293">
    <property type="entry name" value="NUDIX"/>
    <property type="match status" value="1"/>
</dbReference>
<feature type="compositionally biased region" description="Basic and acidic residues" evidence="1">
    <location>
        <begin position="1"/>
        <end position="10"/>
    </location>
</feature>
<dbReference type="GO" id="GO:0016787">
    <property type="term" value="F:hydrolase activity"/>
    <property type="evidence" value="ECO:0007669"/>
    <property type="project" value="UniProtKB-KW"/>
</dbReference>
<name>D4BS32_BIFBR</name>
<dbReference type="STRING" id="1685.RY69_586"/>
<dbReference type="Proteomes" id="UP000003191">
    <property type="component" value="Unassembled WGS sequence"/>
</dbReference>
<protein>
    <submittedName>
        <fullName evidence="4">Hydrolase, NUDIX family</fullName>
    </submittedName>
</protein>
<evidence type="ECO:0000313" key="4">
    <source>
        <dbReference type="EMBL" id="EFE88245.1"/>
    </source>
</evidence>
<dbReference type="AlphaFoldDB" id="D4BS32"/>
<evidence type="ECO:0000259" key="3">
    <source>
        <dbReference type="Pfam" id="PF21906"/>
    </source>
</evidence>
<feature type="region of interest" description="Disordered" evidence="1">
    <location>
        <begin position="1"/>
        <end position="25"/>
    </location>
</feature>
<dbReference type="InterPro" id="IPR015797">
    <property type="entry name" value="NUDIX_hydrolase-like_dom_sf"/>
</dbReference>
<dbReference type="InterPro" id="IPR036388">
    <property type="entry name" value="WH-like_DNA-bd_sf"/>
</dbReference>
<evidence type="ECO:0000313" key="5">
    <source>
        <dbReference type="Proteomes" id="UP000003191"/>
    </source>
</evidence>
<keyword evidence="5" id="KW-1185">Reference proteome</keyword>
<reference evidence="4 5" key="1">
    <citation type="submission" date="2010-02" db="EMBL/GenBank/DDBJ databases">
        <authorList>
            <person name="Weinstock G."/>
            <person name="Sodergren E."/>
            <person name="Clifton S."/>
            <person name="Fulton L."/>
            <person name="Fulton B."/>
            <person name="Courtney L."/>
            <person name="Fronick C."/>
            <person name="Harrison M."/>
            <person name="Strong C."/>
            <person name="Farmer C."/>
            <person name="Delahaunty K."/>
            <person name="Markovic C."/>
            <person name="Hall O."/>
            <person name="Minx P."/>
            <person name="Tomlinson C."/>
            <person name="Mitreva M."/>
            <person name="Nelson J."/>
            <person name="Hou S."/>
            <person name="Wollam A."/>
            <person name="Pepin K.H."/>
            <person name="Johnson M."/>
            <person name="Bhonagiri V."/>
            <person name="Zhang X."/>
            <person name="Suruliraj S."/>
            <person name="Warren W."/>
            <person name="Chinwalla A."/>
            <person name="Mardis E.R."/>
            <person name="Wilson R.K."/>
        </authorList>
    </citation>
    <scope>NUCLEOTIDE SEQUENCE [LARGE SCALE GENOMIC DNA]</scope>
    <source>
        <strain evidence="4 5">DSM 20213</strain>
    </source>
</reference>
<dbReference type="Gene3D" id="1.10.10.10">
    <property type="entry name" value="Winged helix-like DNA-binding domain superfamily/Winged helix DNA-binding domain"/>
    <property type="match status" value="1"/>
</dbReference>
<dbReference type="SUPFAM" id="SSF46785">
    <property type="entry name" value="Winged helix' DNA-binding domain"/>
    <property type="match status" value="1"/>
</dbReference>
<evidence type="ECO:0000256" key="1">
    <source>
        <dbReference type="SAM" id="MobiDB-lite"/>
    </source>
</evidence>
<dbReference type="HOGENOM" id="CLU_037162_3_2_11"/>
<dbReference type="EMBL" id="ACCG02000016">
    <property type="protein sequence ID" value="EFE88245.1"/>
    <property type="molecule type" value="Genomic_DNA"/>
</dbReference>
<dbReference type="PANTHER" id="PTHR43736:SF4">
    <property type="entry name" value="SLR1690 PROTEIN"/>
    <property type="match status" value="1"/>
</dbReference>
<dbReference type="CDD" id="cd18873">
    <property type="entry name" value="NUDIX_NadM_like"/>
    <property type="match status" value="1"/>
</dbReference>
<organism evidence="4 5">
    <name type="scientific">Bifidobacterium breve DSM 20213 = JCM 1192</name>
    <dbReference type="NCBI Taxonomy" id="518634"/>
    <lineage>
        <taxon>Bacteria</taxon>
        <taxon>Bacillati</taxon>
        <taxon>Actinomycetota</taxon>
        <taxon>Actinomycetes</taxon>
        <taxon>Bifidobacteriales</taxon>
        <taxon>Bifidobacteriaceae</taxon>
        <taxon>Bifidobacterium</taxon>
    </lineage>
</organism>
<evidence type="ECO:0000259" key="2">
    <source>
        <dbReference type="Pfam" id="PF00293"/>
    </source>
</evidence>
<accession>D4BS32</accession>
<keyword evidence="4" id="KW-0378">Hydrolase</keyword>
<feature type="domain" description="Nudix hydrolase" evidence="2">
    <location>
        <begin position="71"/>
        <end position="176"/>
    </location>
</feature>
<dbReference type="InterPro" id="IPR000086">
    <property type="entry name" value="NUDIX_hydrolase_dom"/>
</dbReference>
<dbReference type="SUPFAM" id="SSF55811">
    <property type="entry name" value="Nudix"/>
    <property type="match status" value="1"/>
</dbReference>